<keyword evidence="3 4" id="KW-0546">Nucleotide metabolism</keyword>
<feature type="site" description="Important for substrate specificity" evidence="4">
    <location>
        <position position="17"/>
    </location>
</feature>
<comment type="function">
    <text evidence="4">Nucleoside triphosphate pyrophosphatase that hydrolyzes dTTP and UTP. May have a dual role in cell division arrest and in preventing the incorporation of modified nucleotides into cellular nucleic acids.</text>
</comment>
<evidence type="ECO:0000256" key="2">
    <source>
        <dbReference type="ARBA" id="ARBA00022801"/>
    </source>
</evidence>
<dbReference type="PIRSF" id="PIRSF006305">
    <property type="entry name" value="Maf"/>
    <property type="match status" value="1"/>
</dbReference>
<dbReference type="PANTHER" id="PTHR43213">
    <property type="entry name" value="BIFUNCTIONAL DTTP/UTP PYROPHOSPHATASE/METHYLTRANSFERASE PROTEIN-RELATED"/>
    <property type="match status" value="1"/>
</dbReference>
<comment type="catalytic activity">
    <reaction evidence="4">
        <text>dTTP + H2O = dTMP + diphosphate + H(+)</text>
        <dbReference type="Rhea" id="RHEA:28534"/>
        <dbReference type="ChEBI" id="CHEBI:15377"/>
        <dbReference type="ChEBI" id="CHEBI:15378"/>
        <dbReference type="ChEBI" id="CHEBI:33019"/>
        <dbReference type="ChEBI" id="CHEBI:37568"/>
        <dbReference type="ChEBI" id="CHEBI:63528"/>
        <dbReference type="EC" id="3.6.1.9"/>
    </reaction>
</comment>
<evidence type="ECO:0000313" key="6">
    <source>
        <dbReference type="Proteomes" id="UP000196531"/>
    </source>
</evidence>
<comment type="similarity">
    <text evidence="4">Belongs to the Maf family. YhdE subfamily.</text>
</comment>
<gene>
    <name evidence="5" type="ORF">A9Q84_03585</name>
</gene>
<feature type="site" description="Important for substrate specificity" evidence="4">
    <location>
        <position position="171"/>
    </location>
</feature>
<dbReference type="InterPro" id="IPR003697">
    <property type="entry name" value="Maf-like"/>
</dbReference>
<comment type="caution">
    <text evidence="4">Lacks conserved residue(s) required for the propagation of feature annotation.</text>
</comment>
<name>A0A1Y5FGR4_9BACT</name>
<reference evidence="6" key="1">
    <citation type="journal article" date="2017" name="Proc. Natl. Acad. Sci. U.S.A.">
        <title>Simulation of Deepwater Horizon oil plume reveals substrate specialization within a complex community of hydrocarbon-degraders.</title>
        <authorList>
            <person name="Hu P."/>
            <person name="Dubinsky E.A."/>
            <person name="Probst A.J."/>
            <person name="Wang J."/>
            <person name="Sieber C.M.K."/>
            <person name="Tom L.M."/>
            <person name="Gardinali P."/>
            <person name="Banfield J.F."/>
            <person name="Atlas R.M."/>
            <person name="Andersen G.L."/>
        </authorList>
    </citation>
    <scope>NUCLEOTIDE SEQUENCE [LARGE SCALE GENOMIC DNA]</scope>
</reference>
<dbReference type="GO" id="GO:0005737">
    <property type="term" value="C:cytoplasm"/>
    <property type="evidence" value="ECO:0007669"/>
    <property type="project" value="UniProtKB-SubCell"/>
</dbReference>
<feature type="site" description="Important for substrate specificity" evidence="4">
    <location>
        <position position="83"/>
    </location>
</feature>
<comment type="catalytic activity">
    <reaction evidence="4">
        <text>UTP + H2O = UMP + diphosphate + H(+)</text>
        <dbReference type="Rhea" id="RHEA:29395"/>
        <dbReference type="ChEBI" id="CHEBI:15377"/>
        <dbReference type="ChEBI" id="CHEBI:15378"/>
        <dbReference type="ChEBI" id="CHEBI:33019"/>
        <dbReference type="ChEBI" id="CHEBI:46398"/>
        <dbReference type="ChEBI" id="CHEBI:57865"/>
        <dbReference type="EC" id="3.6.1.9"/>
    </reaction>
</comment>
<dbReference type="InterPro" id="IPR029001">
    <property type="entry name" value="ITPase-like_fam"/>
</dbReference>
<dbReference type="EC" id="3.6.1.9" evidence="4"/>
<evidence type="ECO:0000256" key="4">
    <source>
        <dbReference type="HAMAP-Rule" id="MF_00528"/>
    </source>
</evidence>
<comment type="cofactor">
    <cofactor evidence="1 4">
        <name>a divalent metal cation</name>
        <dbReference type="ChEBI" id="CHEBI:60240"/>
    </cofactor>
</comment>
<keyword evidence="4" id="KW-0963">Cytoplasm</keyword>
<evidence type="ECO:0000256" key="3">
    <source>
        <dbReference type="ARBA" id="ARBA00023080"/>
    </source>
</evidence>
<sequence>MTSNNLYNLILASGSPRRKELLGWIGVPFEVISSDVEEVTSEVDPVAVAEDLAALKGRDVLSKLSQRSDFSKTYFPFIVASDTIVTLGEKIYGKPSGPEGARKMLLELEGKEHSVVTSIFMSCFDFEESKMKEMVFSCRSEVTFEKIDKDLLDLYIKSEESLDKAGSYGIQGQGLSFISNLNGSYSNVVGFPLSDFLREFKKFLGHANSVHGEWRELFHV</sequence>
<feature type="active site" description="Proton acceptor" evidence="4">
    <location>
        <position position="82"/>
    </location>
</feature>
<evidence type="ECO:0000313" key="5">
    <source>
        <dbReference type="EMBL" id="OUR98505.1"/>
    </source>
</evidence>
<dbReference type="GO" id="GO:0036221">
    <property type="term" value="F:UTP diphosphatase activity"/>
    <property type="evidence" value="ECO:0007669"/>
    <property type="project" value="RHEA"/>
</dbReference>
<dbReference type="Pfam" id="PF02545">
    <property type="entry name" value="Maf"/>
    <property type="match status" value="1"/>
</dbReference>
<dbReference type="GO" id="GO:0036218">
    <property type="term" value="F:dTTP diphosphatase activity"/>
    <property type="evidence" value="ECO:0007669"/>
    <property type="project" value="RHEA"/>
</dbReference>
<keyword evidence="2 4" id="KW-0378">Hydrolase</keyword>
<dbReference type="PANTHER" id="PTHR43213:SF5">
    <property type="entry name" value="BIFUNCTIONAL DTTP_UTP PYROPHOSPHATASE_METHYLTRANSFERASE PROTEIN-RELATED"/>
    <property type="match status" value="1"/>
</dbReference>
<proteinExistence type="inferred from homology"/>
<dbReference type="AlphaFoldDB" id="A0A1Y5FGR4"/>
<dbReference type="Proteomes" id="UP000196531">
    <property type="component" value="Unassembled WGS sequence"/>
</dbReference>
<dbReference type="SUPFAM" id="SSF52972">
    <property type="entry name" value="ITPase-like"/>
    <property type="match status" value="1"/>
</dbReference>
<dbReference type="NCBIfam" id="TIGR00172">
    <property type="entry name" value="maf"/>
    <property type="match status" value="1"/>
</dbReference>
<dbReference type="Gene3D" id="3.90.950.10">
    <property type="match status" value="1"/>
</dbReference>
<dbReference type="EMBL" id="MAAO01000004">
    <property type="protein sequence ID" value="OUR98505.1"/>
    <property type="molecule type" value="Genomic_DNA"/>
</dbReference>
<evidence type="ECO:0000256" key="1">
    <source>
        <dbReference type="ARBA" id="ARBA00001968"/>
    </source>
</evidence>
<dbReference type="HAMAP" id="MF_00528">
    <property type="entry name" value="Maf"/>
    <property type="match status" value="1"/>
</dbReference>
<comment type="subcellular location">
    <subcellularLocation>
        <location evidence="4">Cytoplasm</location>
    </subcellularLocation>
</comment>
<accession>A0A1Y5FGR4</accession>
<comment type="caution">
    <text evidence="5">The sequence shown here is derived from an EMBL/GenBank/DDBJ whole genome shotgun (WGS) entry which is preliminary data.</text>
</comment>
<organism evidence="5 6">
    <name type="scientific">Halobacteriovorax marinus</name>
    <dbReference type="NCBI Taxonomy" id="97084"/>
    <lineage>
        <taxon>Bacteria</taxon>
        <taxon>Pseudomonadati</taxon>
        <taxon>Bdellovibrionota</taxon>
        <taxon>Bacteriovoracia</taxon>
        <taxon>Bacteriovoracales</taxon>
        <taxon>Halobacteriovoraceae</taxon>
        <taxon>Halobacteriovorax</taxon>
    </lineage>
</organism>
<protein>
    <recommendedName>
        <fullName evidence="4">dTTP/UTP pyrophosphatase</fullName>
        <shortName evidence="4">dTTPase/UTPase</shortName>
        <ecNumber evidence="4">3.6.1.9</ecNumber>
    </recommendedName>
    <alternativeName>
        <fullName evidence="4">Nucleoside triphosphate pyrophosphatase</fullName>
    </alternativeName>
    <alternativeName>
        <fullName evidence="4">Nucleotide pyrophosphatase</fullName>
        <shortName evidence="4">Nucleotide PPase</shortName>
    </alternativeName>
</protein>
<dbReference type="CDD" id="cd00555">
    <property type="entry name" value="Maf"/>
    <property type="match status" value="1"/>
</dbReference>
<dbReference type="GO" id="GO:0009117">
    <property type="term" value="P:nucleotide metabolic process"/>
    <property type="evidence" value="ECO:0007669"/>
    <property type="project" value="UniProtKB-KW"/>
</dbReference>